<sequence>GTSGSAGFPSSVLPRLHFYLAPLSTAPHHLTRNAVMAHHGERTGYLELAVVVRTCQILPTRIAFPQIKTQMIRLLLPSPARPHPRLVS</sequence>
<keyword evidence="2" id="KW-1185">Reference proteome</keyword>
<evidence type="ECO:0000313" key="1">
    <source>
        <dbReference type="EnsemblPlants" id="AET5Gv20353700.8"/>
    </source>
</evidence>
<reference evidence="1" key="3">
    <citation type="journal article" date="2017" name="Nature">
        <title>Genome sequence of the progenitor of the wheat D genome Aegilops tauschii.</title>
        <authorList>
            <person name="Luo M.C."/>
            <person name="Gu Y.Q."/>
            <person name="Puiu D."/>
            <person name="Wang H."/>
            <person name="Twardziok S.O."/>
            <person name="Deal K.R."/>
            <person name="Huo N."/>
            <person name="Zhu T."/>
            <person name="Wang L."/>
            <person name="Wang Y."/>
            <person name="McGuire P.E."/>
            <person name="Liu S."/>
            <person name="Long H."/>
            <person name="Ramasamy R.K."/>
            <person name="Rodriguez J.C."/>
            <person name="Van S.L."/>
            <person name="Yuan L."/>
            <person name="Wang Z."/>
            <person name="Xia Z."/>
            <person name="Xiao L."/>
            <person name="Anderson O.D."/>
            <person name="Ouyang S."/>
            <person name="Liang Y."/>
            <person name="Zimin A.V."/>
            <person name="Pertea G."/>
            <person name="Qi P."/>
            <person name="Bennetzen J.L."/>
            <person name="Dai X."/>
            <person name="Dawson M.W."/>
            <person name="Muller H.G."/>
            <person name="Kugler K."/>
            <person name="Rivarola-Duarte L."/>
            <person name="Spannagl M."/>
            <person name="Mayer K.F.X."/>
            <person name="Lu F.H."/>
            <person name="Bevan M.W."/>
            <person name="Leroy P."/>
            <person name="Li P."/>
            <person name="You F.M."/>
            <person name="Sun Q."/>
            <person name="Liu Z."/>
            <person name="Lyons E."/>
            <person name="Wicker T."/>
            <person name="Salzberg S.L."/>
            <person name="Devos K.M."/>
            <person name="Dvorak J."/>
        </authorList>
    </citation>
    <scope>NUCLEOTIDE SEQUENCE [LARGE SCALE GENOMIC DNA]</scope>
    <source>
        <strain evidence="1">cv. AL8/78</strain>
    </source>
</reference>
<reference evidence="1" key="4">
    <citation type="submission" date="2019-03" db="UniProtKB">
        <authorList>
            <consortium name="EnsemblPlants"/>
        </authorList>
    </citation>
    <scope>IDENTIFICATION</scope>
</reference>
<reference evidence="1" key="5">
    <citation type="journal article" date="2021" name="G3 (Bethesda)">
        <title>Aegilops tauschii genome assembly Aet v5.0 features greater sequence contiguity and improved annotation.</title>
        <authorList>
            <person name="Wang L."/>
            <person name="Zhu T."/>
            <person name="Rodriguez J.C."/>
            <person name="Deal K.R."/>
            <person name="Dubcovsky J."/>
            <person name="McGuire P.E."/>
            <person name="Lux T."/>
            <person name="Spannagl M."/>
            <person name="Mayer K.F.X."/>
            <person name="Baldrich P."/>
            <person name="Meyers B.C."/>
            <person name="Huo N."/>
            <person name="Gu Y.Q."/>
            <person name="Zhou H."/>
            <person name="Devos K.M."/>
            <person name="Bennetzen J.L."/>
            <person name="Unver T."/>
            <person name="Budak H."/>
            <person name="Gulick P.J."/>
            <person name="Galiba G."/>
            <person name="Kalapos B."/>
            <person name="Nelson D.R."/>
            <person name="Li P."/>
            <person name="You F.M."/>
            <person name="Luo M.C."/>
            <person name="Dvorak J."/>
        </authorList>
    </citation>
    <scope>NUCLEOTIDE SEQUENCE [LARGE SCALE GENOMIC DNA]</scope>
    <source>
        <strain evidence="1">cv. AL8/78</strain>
    </source>
</reference>
<reference evidence="2" key="2">
    <citation type="journal article" date="2017" name="Nat. Plants">
        <title>The Aegilops tauschii genome reveals multiple impacts of transposons.</title>
        <authorList>
            <person name="Zhao G."/>
            <person name="Zou C."/>
            <person name="Li K."/>
            <person name="Wang K."/>
            <person name="Li T."/>
            <person name="Gao L."/>
            <person name="Zhang X."/>
            <person name="Wang H."/>
            <person name="Yang Z."/>
            <person name="Liu X."/>
            <person name="Jiang W."/>
            <person name="Mao L."/>
            <person name="Kong X."/>
            <person name="Jiao Y."/>
            <person name="Jia J."/>
        </authorList>
    </citation>
    <scope>NUCLEOTIDE SEQUENCE [LARGE SCALE GENOMIC DNA]</scope>
    <source>
        <strain evidence="2">cv. AL8/78</strain>
    </source>
</reference>
<organism evidence="1 2">
    <name type="scientific">Aegilops tauschii subsp. strangulata</name>
    <name type="common">Goatgrass</name>
    <dbReference type="NCBI Taxonomy" id="200361"/>
    <lineage>
        <taxon>Eukaryota</taxon>
        <taxon>Viridiplantae</taxon>
        <taxon>Streptophyta</taxon>
        <taxon>Embryophyta</taxon>
        <taxon>Tracheophyta</taxon>
        <taxon>Spermatophyta</taxon>
        <taxon>Magnoliopsida</taxon>
        <taxon>Liliopsida</taxon>
        <taxon>Poales</taxon>
        <taxon>Poaceae</taxon>
        <taxon>BOP clade</taxon>
        <taxon>Pooideae</taxon>
        <taxon>Triticodae</taxon>
        <taxon>Triticeae</taxon>
        <taxon>Triticinae</taxon>
        <taxon>Aegilops</taxon>
    </lineage>
</organism>
<dbReference type="Gramene" id="AET5Gv20353700.8">
    <property type="protein sequence ID" value="AET5Gv20353700.8"/>
    <property type="gene ID" value="AET5Gv20353700"/>
</dbReference>
<accession>A0A453KAY6</accession>
<protein>
    <submittedName>
        <fullName evidence="1">Uncharacterized protein</fullName>
    </submittedName>
</protein>
<dbReference type="EnsemblPlants" id="AET5Gv20353700.8">
    <property type="protein sequence ID" value="AET5Gv20353700.8"/>
    <property type="gene ID" value="AET5Gv20353700"/>
</dbReference>
<name>A0A453KAY6_AEGTS</name>
<reference evidence="2" key="1">
    <citation type="journal article" date="2014" name="Science">
        <title>Ancient hybridizations among the ancestral genomes of bread wheat.</title>
        <authorList>
            <consortium name="International Wheat Genome Sequencing Consortium,"/>
            <person name="Marcussen T."/>
            <person name="Sandve S.R."/>
            <person name="Heier L."/>
            <person name="Spannagl M."/>
            <person name="Pfeifer M."/>
            <person name="Jakobsen K.S."/>
            <person name="Wulff B.B."/>
            <person name="Steuernagel B."/>
            <person name="Mayer K.F."/>
            <person name="Olsen O.A."/>
        </authorList>
    </citation>
    <scope>NUCLEOTIDE SEQUENCE [LARGE SCALE GENOMIC DNA]</scope>
    <source>
        <strain evidence="2">cv. AL8/78</strain>
    </source>
</reference>
<dbReference type="AlphaFoldDB" id="A0A453KAY6"/>
<dbReference type="Proteomes" id="UP000015105">
    <property type="component" value="Chromosome 5D"/>
</dbReference>
<evidence type="ECO:0000313" key="2">
    <source>
        <dbReference type="Proteomes" id="UP000015105"/>
    </source>
</evidence>
<proteinExistence type="predicted"/>